<accession>A8A9D7</accession>
<dbReference type="HOGENOM" id="CLU_1412424_0_0_2"/>
<evidence type="ECO:0000313" key="2">
    <source>
        <dbReference type="Proteomes" id="UP000000262"/>
    </source>
</evidence>
<dbReference type="GeneID" id="5562196"/>
<sequence length="174" mass="21039">MRPVYAQGYYFLIPLKNSWRVHEVVNYYYYDEEGEMSELLHKPSEYEEEVYRAWEVMQEELEKEEVMINGVKTVPKVNWASLNFLAFAELPYYTFLIEFEGPSREGTNCFENRFEDWVAEYDYEAFWYLPPGYRFSEVQTSCEYEVSEDGRALGIWCRKGEEVRGYERICWRST</sequence>
<dbReference type="AlphaFoldDB" id="A8A9D7"/>
<evidence type="ECO:0000313" key="1">
    <source>
        <dbReference type="EMBL" id="ABU81539.1"/>
    </source>
</evidence>
<dbReference type="KEGG" id="iho:Igni_0356"/>
<dbReference type="STRING" id="453591.Igni_0356"/>
<keyword evidence="2" id="KW-1185">Reference proteome</keyword>
<organism evidence="1 2">
    <name type="scientific">Ignicoccus hospitalis (strain KIN4/I / DSM 18386 / JCM 14125)</name>
    <dbReference type="NCBI Taxonomy" id="453591"/>
    <lineage>
        <taxon>Archaea</taxon>
        <taxon>Thermoproteota</taxon>
        <taxon>Thermoprotei</taxon>
        <taxon>Desulfurococcales</taxon>
        <taxon>Desulfurococcaceae</taxon>
        <taxon>Ignicoccus</taxon>
    </lineage>
</organism>
<protein>
    <submittedName>
        <fullName evidence="1">Uncharacterized protein</fullName>
    </submittedName>
</protein>
<dbReference type="RefSeq" id="WP_011998391.1">
    <property type="nucleotide sequence ID" value="NC_009776.1"/>
</dbReference>
<dbReference type="OrthoDB" id="36293at2157"/>
<proteinExistence type="predicted"/>
<dbReference type="eggNOG" id="arCOG05489">
    <property type="taxonomic scope" value="Archaea"/>
</dbReference>
<name>A8A9D7_IGNH4</name>
<reference evidence="1 2" key="1">
    <citation type="journal article" date="2008" name="Genome Biol.">
        <title>A genomic analysis of the archaeal system Ignicoccus hospitalis-Nanoarchaeum equitans.</title>
        <authorList>
            <person name="Podar M."/>
            <person name="Anderson I."/>
            <person name="Makarova K.S."/>
            <person name="Elkins J.G."/>
            <person name="Ivanova N."/>
            <person name="Wall M.A."/>
            <person name="Lykidis A."/>
            <person name="Mavromatis K."/>
            <person name="Sun H."/>
            <person name="Hudson M.E."/>
            <person name="Chen W."/>
            <person name="Deciu C."/>
            <person name="Hutchison D."/>
            <person name="Eads J.R."/>
            <person name="Anderson A."/>
            <person name="Fernandes F."/>
            <person name="Szeto E."/>
            <person name="Lapidus A."/>
            <person name="Kyrpides N.C."/>
            <person name="Saier M.H.Jr."/>
            <person name="Richardson P.M."/>
            <person name="Rachel R."/>
            <person name="Huber H."/>
            <person name="Eisen J.A."/>
            <person name="Koonin E.V."/>
            <person name="Keller M."/>
            <person name="Stetter K.O."/>
        </authorList>
    </citation>
    <scope>NUCLEOTIDE SEQUENCE [LARGE SCALE GENOMIC DNA]</scope>
    <source>
        <strain evidence="2">KIN4/I / DSM 18386 / JCM 14125</strain>
    </source>
</reference>
<gene>
    <name evidence="1" type="ordered locus">Igni_0356</name>
</gene>
<dbReference type="Proteomes" id="UP000000262">
    <property type="component" value="Chromosome"/>
</dbReference>
<dbReference type="EMBL" id="CP000816">
    <property type="protein sequence ID" value="ABU81539.1"/>
    <property type="molecule type" value="Genomic_DNA"/>
</dbReference>
<dbReference type="PhylomeDB" id="A8A9D7"/>